<evidence type="ECO:0000313" key="2">
    <source>
        <dbReference type="EMBL" id="SMF26910.1"/>
    </source>
</evidence>
<reference evidence="2 3" key="1">
    <citation type="submission" date="2017-04" db="EMBL/GenBank/DDBJ databases">
        <authorList>
            <person name="Afonso C.L."/>
            <person name="Miller P.J."/>
            <person name="Scott M.A."/>
            <person name="Spackman E."/>
            <person name="Goraichik I."/>
            <person name="Dimitrov K.M."/>
            <person name="Suarez D.L."/>
            <person name="Swayne D.E."/>
        </authorList>
    </citation>
    <scope>NUCLEOTIDE SEQUENCE [LARGE SCALE GENOMIC DNA]</scope>
    <source>
        <strain evidence="2 3">USBA 355</strain>
    </source>
</reference>
<dbReference type="Proteomes" id="UP000192917">
    <property type="component" value="Unassembled WGS sequence"/>
</dbReference>
<evidence type="ECO:0000256" key="1">
    <source>
        <dbReference type="SAM" id="MobiDB-lite"/>
    </source>
</evidence>
<protein>
    <submittedName>
        <fullName evidence="2">Uncharacterized protein</fullName>
    </submittedName>
</protein>
<feature type="compositionally biased region" description="Low complexity" evidence="1">
    <location>
        <begin position="286"/>
        <end position="302"/>
    </location>
</feature>
<sequence>MDIELEAPGGAGYRFGTDPSSILGSVRDLVGPEEEADAGGDHAVLAAAPGEDEAPDDAGAGDPSFSRSIDAYEDDRPQAGDPQPLDWIDDEEVADAGLAGSAGGPEGDPLLEAPSPPHAAPPVDESQAEPSDLARPLAGEPALGDPGPEGELRDDPDQLDGPGAIGEAPVALPAHDVLAHDGEEADLPGEWPETEGDDEGPSLSLGPAPFDATLGGFGDEAADEAPQYETLPYGTLQDESWAPDTWPDETWPGGQAGEDLPGAVTSPPEVEDGRSALAEMDLTGLTGPASAGRAGAASTPSPLSDDADAQDAQDRPLGATAGAAPCEDNVPPFAAGPGSVAGGARAGEPSPASWGTGEATQLSRQIAEHLAPLLAAPISARPRPRRVASHAAAALLGAAAAVALVVYLGVPPSISPSGLGDGFSGGTAPGTAVAGATEALPAGTQAAAPRGPVCAGAVMTVVEGTLSGRRWCWLR</sequence>
<dbReference type="AlphaFoldDB" id="A0A1Y6BTP3"/>
<dbReference type="EMBL" id="FWZX01000009">
    <property type="protein sequence ID" value="SMF26910.1"/>
    <property type="molecule type" value="Genomic_DNA"/>
</dbReference>
<feature type="region of interest" description="Disordered" evidence="1">
    <location>
        <begin position="1"/>
        <end position="220"/>
    </location>
</feature>
<organism evidence="2 3">
    <name type="scientific">Tistlia consotensis USBA 355</name>
    <dbReference type="NCBI Taxonomy" id="560819"/>
    <lineage>
        <taxon>Bacteria</taxon>
        <taxon>Pseudomonadati</taxon>
        <taxon>Pseudomonadota</taxon>
        <taxon>Alphaproteobacteria</taxon>
        <taxon>Rhodospirillales</taxon>
        <taxon>Rhodovibrionaceae</taxon>
        <taxon>Tistlia</taxon>
    </lineage>
</organism>
<evidence type="ECO:0000313" key="3">
    <source>
        <dbReference type="Proteomes" id="UP000192917"/>
    </source>
</evidence>
<accession>A0A1Y6BTP3</accession>
<name>A0A1Y6BTP3_9PROT</name>
<gene>
    <name evidence="2" type="ORF">SAMN05428998_10938</name>
</gene>
<proteinExistence type="predicted"/>
<dbReference type="RefSeq" id="WP_085123100.1">
    <property type="nucleotide sequence ID" value="NZ_FWZX01000009.1"/>
</dbReference>
<feature type="compositionally biased region" description="Acidic residues" evidence="1">
    <location>
        <begin position="183"/>
        <end position="200"/>
    </location>
</feature>
<keyword evidence="3" id="KW-1185">Reference proteome</keyword>
<feature type="region of interest" description="Disordered" evidence="1">
    <location>
        <begin position="237"/>
        <end position="361"/>
    </location>
</feature>